<dbReference type="InterPro" id="IPR023214">
    <property type="entry name" value="HAD_sf"/>
</dbReference>
<dbReference type="PRINTS" id="PR00413">
    <property type="entry name" value="HADHALOGNASE"/>
</dbReference>
<sequence>MQRLDVIPILFILALNRSLIAPLVKGGWGDLPWRSQIKMVLGVTMKIDLNNYEALTFDCYGTMIDWETGVSTAIAPILSNHNIQLTNEQIFDAFGEIENEIEAGEYIKYRQVLRNVVKKMGDRFDFTPNPTEVDALANSLTSWQPFSDSVEALKVLKQKFKLAVISNVDNDLFAETVKHLQVDFDYVITAEQLKSYKPSHNNFYAAFDRIGLPKEKILHVAASVYHDIVPAKTLGMTAVWVNRRGVKQDSGADLEVPDLKTLAALVGQK</sequence>
<dbReference type="Pfam" id="PF00702">
    <property type="entry name" value="Hydrolase"/>
    <property type="match status" value="1"/>
</dbReference>
<dbReference type="OrthoDB" id="264363at2"/>
<protein>
    <submittedName>
        <fullName evidence="2">Haloacid dehalogenase, type II</fullName>
    </submittedName>
</protein>
<dbReference type="InParanoid" id="K9U250"/>
<evidence type="ECO:0000313" key="2">
    <source>
        <dbReference type="EMBL" id="AFY88289.1"/>
    </source>
</evidence>
<evidence type="ECO:0000313" key="3">
    <source>
        <dbReference type="Proteomes" id="UP000010384"/>
    </source>
</evidence>
<dbReference type="CDD" id="cd02588">
    <property type="entry name" value="HAD_L2-DEX"/>
    <property type="match status" value="1"/>
</dbReference>
<dbReference type="SFLD" id="SFLDS00003">
    <property type="entry name" value="Haloacid_Dehalogenase"/>
    <property type="match status" value="1"/>
</dbReference>
<dbReference type="Gene3D" id="1.10.150.750">
    <property type="match status" value="1"/>
</dbReference>
<reference evidence="2 3" key="1">
    <citation type="submission" date="2012-06" db="EMBL/GenBank/DDBJ databases">
        <title>Finished chromosome of genome of Chroococcidiopsis thermalis PCC 7203.</title>
        <authorList>
            <consortium name="US DOE Joint Genome Institute"/>
            <person name="Gugger M."/>
            <person name="Coursin T."/>
            <person name="Rippka R."/>
            <person name="Tandeau De Marsac N."/>
            <person name="Huntemann M."/>
            <person name="Wei C.-L."/>
            <person name="Han J."/>
            <person name="Detter J.C."/>
            <person name="Han C."/>
            <person name="Tapia R."/>
            <person name="Davenport K."/>
            <person name="Daligault H."/>
            <person name="Erkkila T."/>
            <person name="Gu W."/>
            <person name="Munk A.C.C."/>
            <person name="Teshima H."/>
            <person name="Xu Y."/>
            <person name="Chain P."/>
            <person name="Chen A."/>
            <person name="Krypides N."/>
            <person name="Mavromatis K."/>
            <person name="Markowitz V."/>
            <person name="Szeto E."/>
            <person name="Ivanova N."/>
            <person name="Mikhailova N."/>
            <person name="Ovchinnikova G."/>
            <person name="Pagani I."/>
            <person name="Pati A."/>
            <person name="Goodwin L."/>
            <person name="Peters L."/>
            <person name="Pitluck S."/>
            <person name="Woyke T."/>
            <person name="Kerfeld C."/>
        </authorList>
    </citation>
    <scope>NUCLEOTIDE SEQUENCE [LARGE SCALE GENOMIC DNA]</scope>
    <source>
        <strain evidence="2 3">PCC 7203</strain>
    </source>
</reference>
<dbReference type="InterPro" id="IPR006439">
    <property type="entry name" value="HAD-SF_hydro_IA"/>
</dbReference>
<dbReference type="Gene3D" id="3.40.50.1000">
    <property type="entry name" value="HAD superfamily/HAD-like"/>
    <property type="match status" value="1"/>
</dbReference>
<keyword evidence="3" id="KW-1185">Reference proteome</keyword>
<dbReference type="NCBIfam" id="TIGR01428">
    <property type="entry name" value="HAD_type_II"/>
    <property type="match status" value="1"/>
</dbReference>
<dbReference type="GO" id="GO:0019120">
    <property type="term" value="F:hydrolase activity, acting on acid halide bonds, in C-halide compounds"/>
    <property type="evidence" value="ECO:0007669"/>
    <property type="project" value="InterPro"/>
</dbReference>
<dbReference type="InterPro" id="IPR051540">
    <property type="entry name" value="S-2-haloacid_dehalogenase"/>
</dbReference>
<name>K9U250_CHRTP</name>
<dbReference type="NCBIfam" id="TIGR01493">
    <property type="entry name" value="HAD-SF-IA-v2"/>
    <property type="match status" value="1"/>
</dbReference>
<dbReference type="EMBL" id="CP003597">
    <property type="protein sequence ID" value="AFY88289.1"/>
    <property type="molecule type" value="Genomic_DNA"/>
</dbReference>
<dbReference type="InterPro" id="IPR036412">
    <property type="entry name" value="HAD-like_sf"/>
</dbReference>
<dbReference type="PANTHER" id="PTHR43316:SF9">
    <property type="entry name" value="ACID DEHALOGENASE, PUTATIVE (AFU_ORTHOLOGUE AFUA_6G14460)-RELATED"/>
    <property type="match status" value="1"/>
</dbReference>
<accession>K9U250</accession>
<dbReference type="NCBIfam" id="TIGR01549">
    <property type="entry name" value="HAD-SF-IA-v1"/>
    <property type="match status" value="1"/>
</dbReference>
<evidence type="ECO:0000256" key="1">
    <source>
        <dbReference type="ARBA" id="ARBA00022801"/>
    </source>
</evidence>
<keyword evidence="1" id="KW-0378">Hydrolase</keyword>
<gene>
    <name evidence="2" type="ORF">Chro_2820</name>
</gene>
<dbReference type="InterPro" id="IPR006328">
    <property type="entry name" value="2-HAD"/>
</dbReference>
<dbReference type="AlphaFoldDB" id="K9U250"/>
<dbReference type="STRING" id="251229.Chro_2820"/>
<dbReference type="PANTHER" id="PTHR43316">
    <property type="entry name" value="HYDROLASE, HALOACID DELAHOGENASE-RELATED"/>
    <property type="match status" value="1"/>
</dbReference>
<proteinExistence type="predicted"/>
<dbReference type="SFLD" id="SFLDG01129">
    <property type="entry name" value="C1.5:_HAD__Beta-PGM__Phosphata"/>
    <property type="match status" value="1"/>
</dbReference>
<dbReference type="HOGENOM" id="CLU_045011_3_2_3"/>
<dbReference type="eggNOG" id="COG1011">
    <property type="taxonomic scope" value="Bacteria"/>
</dbReference>
<dbReference type="KEGG" id="cthe:Chro_2820"/>
<dbReference type="SUPFAM" id="SSF56784">
    <property type="entry name" value="HAD-like"/>
    <property type="match status" value="1"/>
</dbReference>
<dbReference type="Proteomes" id="UP000010384">
    <property type="component" value="Chromosome"/>
</dbReference>
<organism evidence="2 3">
    <name type="scientific">Chroococcidiopsis thermalis (strain PCC 7203)</name>
    <dbReference type="NCBI Taxonomy" id="251229"/>
    <lineage>
        <taxon>Bacteria</taxon>
        <taxon>Bacillati</taxon>
        <taxon>Cyanobacteriota</taxon>
        <taxon>Cyanophyceae</taxon>
        <taxon>Chroococcidiopsidales</taxon>
        <taxon>Chroococcidiopsidaceae</taxon>
        <taxon>Chroococcidiopsis</taxon>
    </lineage>
</organism>